<evidence type="ECO:0000313" key="1">
    <source>
        <dbReference type="EMBL" id="EQD36299.1"/>
    </source>
</evidence>
<name>T1A5Z5_9ZZZZ</name>
<organism evidence="1">
    <name type="scientific">mine drainage metagenome</name>
    <dbReference type="NCBI Taxonomy" id="410659"/>
    <lineage>
        <taxon>unclassified sequences</taxon>
        <taxon>metagenomes</taxon>
        <taxon>ecological metagenomes</taxon>
    </lineage>
</organism>
<dbReference type="EMBL" id="AUZY01011023">
    <property type="protein sequence ID" value="EQD36299.1"/>
    <property type="molecule type" value="Genomic_DNA"/>
</dbReference>
<sequence length="100" mass="11082">MAETTTQDATSSKEYAAYDLNANGILAHVHIVDRGGFVPMYEVTVPGLGDATRILITSLRQELLRLVPIDSSKVSDQTYLRELHKKYADASSVVIDRYLP</sequence>
<protein>
    <submittedName>
        <fullName evidence="1">Uncharacterized protein</fullName>
    </submittedName>
</protein>
<reference evidence="1" key="1">
    <citation type="submission" date="2013-08" db="EMBL/GenBank/DDBJ databases">
        <authorList>
            <person name="Mendez C."/>
            <person name="Richter M."/>
            <person name="Ferrer M."/>
            <person name="Sanchez J."/>
        </authorList>
    </citation>
    <scope>NUCLEOTIDE SEQUENCE</scope>
</reference>
<feature type="non-terminal residue" evidence="1">
    <location>
        <position position="100"/>
    </location>
</feature>
<dbReference type="AlphaFoldDB" id="T1A5Z5"/>
<proteinExistence type="predicted"/>
<gene>
    <name evidence="1" type="ORF">B1B_16567</name>
</gene>
<reference evidence="1" key="2">
    <citation type="journal article" date="2014" name="ISME J.">
        <title>Microbial stratification in low pH oxic and suboxic macroscopic growths along an acid mine drainage.</title>
        <authorList>
            <person name="Mendez-Garcia C."/>
            <person name="Mesa V."/>
            <person name="Sprenger R.R."/>
            <person name="Richter M."/>
            <person name="Diez M.S."/>
            <person name="Solano J."/>
            <person name="Bargiela R."/>
            <person name="Golyshina O.V."/>
            <person name="Manteca A."/>
            <person name="Ramos J.L."/>
            <person name="Gallego J.R."/>
            <person name="Llorente I."/>
            <person name="Martins Dos Santos V.A."/>
            <person name="Jensen O.N."/>
            <person name="Pelaez A.I."/>
            <person name="Sanchez J."/>
            <person name="Ferrer M."/>
        </authorList>
    </citation>
    <scope>NUCLEOTIDE SEQUENCE</scope>
</reference>
<comment type="caution">
    <text evidence="1">The sequence shown here is derived from an EMBL/GenBank/DDBJ whole genome shotgun (WGS) entry which is preliminary data.</text>
</comment>
<accession>T1A5Z5</accession>